<accession>A0A5D2PH32</accession>
<dbReference type="EMBL" id="CM017617">
    <property type="protein sequence ID" value="TYI15611.1"/>
    <property type="molecule type" value="Genomic_DNA"/>
</dbReference>
<name>A0A5D2PH32_GOSTO</name>
<sequence>MGTPTASLRPLLELFPSIKGVNLDPNGSLSKFATPLALKSRNSFHDFLSTNIRGPKSLFFPSPPPSTVSLEITTVGASIPSKTVSGLSKIAPTPTNEHNSLTCPYHPQLKQTVGRDSYSTRWMSSSTKTFEVRGLSRLTNTANRITRKPW</sequence>
<organism evidence="1 2">
    <name type="scientific">Gossypium tomentosum</name>
    <name type="common">Hawaiian cotton</name>
    <name type="synonym">Gossypium sandvicense</name>
    <dbReference type="NCBI Taxonomy" id="34277"/>
    <lineage>
        <taxon>Eukaryota</taxon>
        <taxon>Viridiplantae</taxon>
        <taxon>Streptophyta</taxon>
        <taxon>Embryophyta</taxon>
        <taxon>Tracheophyta</taxon>
        <taxon>Spermatophyta</taxon>
        <taxon>Magnoliopsida</taxon>
        <taxon>eudicotyledons</taxon>
        <taxon>Gunneridae</taxon>
        <taxon>Pentapetalae</taxon>
        <taxon>rosids</taxon>
        <taxon>malvids</taxon>
        <taxon>Malvales</taxon>
        <taxon>Malvaceae</taxon>
        <taxon>Malvoideae</taxon>
        <taxon>Gossypium</taxon>
    </lineage>
</organism>
<evidence type="ECO:0000313" key="2">
    <source>
        <dbReference type="Proteomes" id="UP000322667"/>
    </source>
</evidence>
<protein>
    <submittedName>
        <fullName evidence="1">Uncharacterized protein</fullName>
    </submittedName>
</protein>
<reference evidence="1 2" key="1">
    <citation type="submission" date="2019-07" db="EMBL/GenBank/DDBJ databases">
        <title>WGS assembly of Gossypium tomentosum.</title>
        <authorList>
            <person name="Chen Z.J."/>
            <person name="Sreedasyam A."/>
            <person name="Ando A."/>
            <person name="Song Q."/>
            <person name="De L."/>
            <person name="Hulse-Kemp A."/>
            <person name="Ding M."/>
            <person name="Ye W."/>
            <person name="Kirkbride R."/>
            <person name="Jenkins J."/>
            <person name="Plott C."/>
            <person name="Lovell J."/>
            <person name="Lin Y.-M."/>
            <person name="Vaughn R."/>
            <person name="Liu B."/>
            <person name="Li W."/>
            <person name="Simpson S."/>
            <person name="Scheffler B."/>
            <person name="Saski C."/>
            <person name="Grover C."/>
            <person name="Hu G."/>
            <person name="Conover J."/>
            <person name="Carlson J."/>
            <person name="Shu S."/>
            <person name="Boston L."/>
            <person name="Williams M."/>
            <person name="Peterson D."/>
            <person name="Mcgee K."/>
            <person name="Jones D."/>
            <person name="Wendel J."/>
            <person name="Stelly D."/>
            <person name="Grimwood J."/>
            <person name="Schmutz J."/>
        </authorList>
    </citation>
    <scope>NUCLEOTIDE SEQUENCE [LARGE SCALE GENOMIC DNA]</scope>
    <source>
        <strain evidence="1">7179.01</strain>
    </source>
</reference>
<dbReference type="AlphaFoldDB" id="A0A5D2PH32"/>
<keyword evidence="2" id="KW-1185">Reference proteome</keyword>
<dbReference type="Proteomes" id="UP000322667">
    <property type="component" value="Chromosome A08"/>
</dbReference>
<gene>
    <name evidence="1" type="ORF">ES332_A08G198300v1</name>
</gene>
<evidence type="ECO:0000313" key="1">
    <source>
        <dbReference type="EMBL" id="TYI15611.1"/>
    </source>
</evidence>
<proteinExistence type="predicted"/>